<organism evidence="6 7">
    <name type="scientific">Dictyostelium firmibasis</name>
    <dbReference type="NCBI Taxonomy" id="79012"/>
    <lineage>
        <taxon>Eukaryota</taxon>
        <taxon>Amoebozoa</taxon>
        <taxon>Evosea</taxon>
        <taxon>Eumycetozoa</taxon>
        <taxon>Dictyostelia</taxon>
        <taxon>Dictyosteliales</taxon>
        <taxon>Dictyosteliaceae</taxon>
        <taxon>Dictyostelium</taxon>
    </lineage>
</organism>
<feature type="coiled-coil region" evidence="3">
    <location>
        <begin position="272"/>
        <end position="325"/>
    </location>
</feature>
<feature type="coiled-coil region" evidence="3">
    <location>
        <begin position="167"/>
        <end position="199"/>
    </location>
</feature>
<reference evidence="6 7" key="1">
    <citation type="submission" date="2023-11" db="EMBL/GenBank/DDBJ databases">
        <title>Dfirmibasis_genome.</title>
        <authorList>
            <person name="Edelbroek B."/>
            <person name="Kjellin J."/>
            <person name="Jerlstrom-Hultqvist J."/>
            <person name="Soderbom F."/>
        </authorList>
    </citation>
    <scope>NUCLEOTIDE SEQUENCE [LARGE SCALE GENOMIC DNA]</scope>
    <source>
        <strain evidence="6 7">TNS-C-14</strain>
    </source>
</reference>
<evidence type="ECO:0000256" key="2">
    <source>
        <dbReference type="ARBA" id="ARBA00023157"/>
    </source>
</evidence>
<dbReference type="Gene3D" id="2.70.130.10">
    <property type="entry name" value="Mannose-6-phosphate receptor binding domain"/>
    <property type="match status" value="1"/>
</dbReference>
<proteinExistence type="predicted"/>
<feature type="chain" id="PRO_5043000589" description="MRH domain-containing protein" evidence="4">
    <location>
        <begin position="20"/>
        <end position="388"/>
    </location>
</feature>
<evidence type="ECO:0000259" key="5">
    <source>
        <dbReference type="PROSITE" id="PS51914"/>
    </source>
</evidence>
<protein>
    <recommendedName>
        <fullName evidence="5">MRH domain-containing protein</fullName>
    </recommendedName>
</protein>
<keyword evidence="1 4" id="KW-0732">Signal</keyword>
<dbReference type="AlphaFoldDB" id="A0AAN7YX18"/>
<evidence type="ECO:0000313" key="7">
    <source>
        <dbReference type="Proteomes" id="UP001344447"/>
    </source>
</evidence>
<name>A0AAN7YX18_9MYCE</name>
<dbReference type="InterPro" id="IPR009011">
    <property type="entry name" value="Man6P_isomerase_rcpt-bd_dom_sf"/>
</dbReference>
<comment type="caution">
    <text evidence="6">The sequence shown here is derived from an EMBL/GenBank/DDBJ whole genome shotgun (WGS) entry which is preliminary data.</text>
</comment>
<evidence type="ECO:0000256" key="4">
    <source>
        <dbReference type="SAM" id="SignalP"/>
    </source>
</evidence>
<dbReference type="EMBL" id="JAVFKY010000001">
    <property type="protein sequence ID" value="KAK5582826.1"/>
    <property type="molecule type" value="Genomic_DNA"/>
</dbReference>
<feature type="signal peptide" evidence="4">
    <location>
        <begin position="1"/>
        <end position="19"/>
    </location>
</feature>
<dbReference type="InterPro" id="IPR044865">
    <property type="entry name" value="MRH_dom"/>
</dbReference>
<keyword evidence="3" id="KW-0175">Coiled coil</keyword>
<gene>
    <name evidence="6" type="ORF">RB653_004414</name>
</gene>
<dbReference type="PROSITE" id="PS51914">
    <property type="entry name" value="MRH"/>
    <property type="match status" value="1"/>
</dbReference>
<accession>A0AAN7YX18</accession>
<keyword evidence="7" id="KW-1185">Reference proteome</keyword>
<evidence type="ECO:0000256" key="3">
    <source>
        <dbReference type="SAM" id="Coils"/>
    </source>
</evidence>
<evidence type="ECO:0000256" key="1">
    <source>
        <dbReference type="ARBA" id="ARBA00022729"/>
    </source>
</evidence>
<dbReference type="Proteomes" id="UP001344447">
    <property type="component" value="Unassembled WGS sequence"/>
</dbReference>
<dbReference type="SUPFAM" id="SSF50911">
    <property type="entry name" value="Mannose 6-phosphate receptor domain"/>
    <property type="match status" value="1"/>
</dbReference>
<sequence>MKIIFLFLLIVGVINISKSYDCNVEIGGYGYDLTPLRKNDGYQKVISDYGDILYFNFCNTTIDTPCGNSALAYLFDGSNGVCNSLGVQEFYSINSIDEKKTLMVNIRGGDIAYDSMVKMFELFIVFNCDENDDSSDPILINTMEYGYASVVWTTKYACPIKTPNSQRNKLLKEIEIENQNNKKLNNNKIENENEDLNVAQSNAFENPNKIIQSPNEIMYKEIAPINLQSNNHFNKININGVKFLDKLDQMSQTINSNKKNENNHYYDNTQYLNQEKEKETNLNIENDQFNNEIKPIDMELPLLDYENDDALIDQLNDDIKSEQDQNKFEDVSVDEIANQIMDYLNNNNDKTKDVNGDFIREDLLTPNFIVEDSKLQEVNENIQLENGF</sequence>
<evidence type="ECO:0000313" key="6">
    <source>
        <dbReference type="EMBL" id="KAK5582826.1"/>
    </source>
</evidence>
<keyword evidence="2" id="KW-1015">Disulfide bond</keyword>
<feature type="domain" description="MRH" evidence="5">
    <location>
        <begin position="20"/>
        <end position="160"/>
    </location>
</feature>